<comment type="caution">
    <text evidence="3">The sequence shown here is derived from an EMBL/GenBank/DDBJ whole genome shotgun (WGS) entry which is preliminary data.</text>
</comment>
<dbReference type="Pfam" id="PF05860">
    <property type="entry name" value="TPS"/>
    <property type="match status" value="1"/>
</dbReference>
<dbReference type="RefSeq" id="WP_017741637.1">
    <property type="nucleotide sequence ID" value="NZ_KQ976354.1"/>
</dbReference>
<dbReference type="Proteomes" id="UP000076925">
    <property type="component" value="Unassembled WGS sequence"/>
</dbReference>
<reference evidence="3 4" key="1">
    <citation type="journal article" date="2013" name="Genome Biol. Evol.">
        <title>Genomes of Stigonematalean cyanobacteria (subsection V) and the evolution of oxygenic photosynthesis from prokaryotes to plastids.</title>
        <authorList>
            <person name="Dagan T."/>
            <person name="Roettger M."/>
            <person name="Stucken K."/>
            <person name="Landan G."/>
            <person name="Koch R."/>
            <person name="Major P."/>
            <person name="Gould S.B."/>
            <person name="Goremykin V.V."/>
            <person name="Rippka R."/>
            <person name="Tandeau de Marsac N."/>
            <person name="Gugger M."/>
            <person name="Lockhart P.J."/>
            <person name="Allen J.F."/>
            <person name="Brune I."/>
            <person name="Maus I."/>
            <person name="Puhler A."/>
            <person name="Martin W.F."/>
        </authorList>
    </citation>
    <scope>NUCLEOTIDE SEQUENCE [LARGE SCALE GENOMIC DNA]</scope>
    <source>
        <strain evidence="3 4">PCC 7110</strain>
    </source>
</reference>
<evidence type="ECO:0000313" key="4">
    <source>
        <dbReference type="Proteomes" id="UP000076925"/>
    </source>
</evidence>
<protein>
    <recommendedName>
        <fullName evidence="2">Filamentous haemagglutinin FhaB/tRNA nuclease CdiA-like TPS domain-containing protein</fullName>
    </recommendedName>
</protein>
<evidence type="ECO:0000259" key="2">
    <source>
        <dbReference type="SMART" id="SM00912"/>
    </source>
</evidence>
<dbReference type="InterPro" id="IPR011050">
    <property type="entry name" value="Pectin_lyase_fold/virulence"/>
</dbReference>
<dbReference type="STRING" id="128403.WA1_20690"/>
<dbReference type="Gene3D" id="2.160.20.10">
    <property type="entry name" value="Single-stranded right-handed beta-helix, Pectin lyase-like"/>
    <property type="match status" value="5"/>
</dbReference>
<feature type="region of interest" description="Disordered" evidence="1">
    <location>
        <begin position="628"/>
        <end position="649"/>
    </location>
</feature>
<proteinExistence type="predicted"/>
<dbReference type="NCBIfam" id="TIGR01901">
    <property type="entry name" value="adhes_NPXG"/>
    <property type="match status" value="1"/>
</dbReference>
<feature type="region of interest" description="Disordered" evidence="1">
    <location>
        <begin position="1480"/>
        <end position="1504"/>
    </location>
</feature>
<feature type="compositionally biased region" description="Polar residues" evidence="1">
    <location>
        <begin position="630"/>
        <end position="647"/>
    </location>
</feature>
<evidence type="ECO:0000313" key="3">
    <source>
        <dbReference type="EMBL" id="KYC42388.1"/>
    </source>
</evidence>
<keyword evidence="4" id="KW-1185">Reference proteome</keyword>
<dbReference type="EMBL" id="ANNX02000020">
    <property type="protein sequence ID" value="KYC42388.1"/>
    <property type="molecule type" value="Genomic_DNA"/>
</dbReference>
<name>A0A139XCG3_9CYAN</name>
<dbReference type="SMART" id="SM00912">
    <property type="entry name" value="Haemagg_act"/>
    <property type="match status" value="1"/>
</dbReference>
<dbReference type="OrthoDB" id="524782at2"/>
<feature type="compositionally biased region" description="Low complexity" evidence="1">
    <location>
        <begin position="1481"/>
        <end position="1496"/>
    </location>
</feature>
<dbReference type="InterPro" id="IPR008638">
    <property type="entry name" value="FhaB/CdiA-like_TPS"/>
</dbReference>
<evidence type="ECO:0000256" key="1">
    <source>
        <dbReference type="SAM" id="MobiDB-lite"/>
    </source>
</evidence>
<accession>A0A139XCG3</accession>
<organism evidence="3 4">
    <name type="scientific">Scytonema hofmannii PCC 7110</name>
    <dbReference type="NCBI Taxonomy" id="128403"/>
    <lineage>
        <taxon>Bacteria</taxon>
        <taxon>Bacillati</taxon>
        <taxon>Cyanobacteriota</taxon>
        <taxon>Cyanophyceae</taxon>
        <taxon>Nostocales</taxon>
        <taxon>Scytonemataceae</taxon>
        <taxon>Scytonema</taxon>
    </lineage>
</organism>
<gene>
    <name evidence="3" type="ORF">WA1_20690</name>
</gene>
<dbReference type="InterPro" id="IPR012334">
    <property type="entry name" value="Pectin_lyas_fold"/>
</dbReference>
<dbReference type="SUPFAM" id="SSF51126">
    <property type="entry name" value="Pectin lyase-like"/>
    <property type="match status" value="7"/>
</dbReference>
<feature type="domain" description="Filamentous haemagglutinin FhaB/tRNA nuclease CdiA-like TPS" evidence="2">
    <location>
        <begin position="44"/>
        <end position="160"/>
    </location>
</feature>
<sequence>MKTKPWLSCWQLRFVGLLTLIGINIFANKALAQSTPSNIQADDTLGTESSQIIQNFQGQPREVITGGATRGINLFHSFQEFNVSEGREAYFFSPSADIQNILARVTGGNRSEILGTLGTNGNSQPNLFLINPNGIIFGGNARLDVPGAFVGTTANGVQFGDRGLFSATNTQAPALLTVNPSALFFNQMNRGEIINRSRQISTPGSFYLIGGNITFDGGIAASLGNRLELGAVALTGTVELIGSGNQMQLAFREGVPKADIVLQNNALAFTTGGGAISINTGNLSLFGNSIIGSFLAAGEGQPGVAGGDVVVNATGNVTLDDRSSIANQGLENSLGDTGNITVNAQSIRLTNQSQISSPSPRSRGNINLNAKDNVSLDNSVISTNGILNPIGKSGNLTIAARNINLSNRSIIDSGNIGQGQSGKIDLKAQETISMTSRSTISSGSTAFGFGQVNNLPSGDIEIKTRNLTLDGNNTSINSSNLDEGRGGNVRIIADDSIALNELASISSTSTGQGDAGNIELQTRSLTLANGGSIGTQSSGRGSSGNLLINASDSVNLSGITTFIDPQTGETITTGSRLATSTFGTGNSGQLTINTQRLSVNDGGEITTSTEFGRAGNLTINAKDSVEVVGQTPSSGNTRSTISTSTFGSGDAGSLSIITGRLSIRDGGSITTLTSGTGKGGNLTVDAKDSVEVVGRSPSLPNGLSNISTSTFGFGNAGDMRINTNHFSVRDGARVTTSTFSRGKGGNLTVNADLSVELIGTSSDGLFFSGLGAAAESGSIGDAGDLTITTQDLLVRDGAQINTGTSGEGKGGNLTINTSNKVQLTGTSSDGRFVSGLGTSSNQDSTGDAGNLTITTQDLIIQNGALVTSATSGAGKGGNLTVNASGSVEVMSASRLSASTNQGLTGNAGDLTINTQNLLVRDGGQVDAVTFGARNGGNLIINASKKVEVIGKSADGQTTSILSTSALRGSTGDAGSLKITTQDLLVRDGAQIDASTNGRGKGGNLTVNASNKVQLIGTSADGRVISGLATSAQAGLTGDAGSLTINTQDLLVRDGARIFTGTFGTGRAGNLTVNASNKVELVGTSADGFPGGLIASAERGSTGNAGSLKVDTKNLIVRDGAQVLASTFSSGRGGNLTVNASESVQLIGQSVNSNFLSGLFASSEKGATGDAGNLNVNTQRLLARDGAQVIASTFSSGQAGDLTLNASQSVQLIGQSARGGFSSGLFVSAEPDSTGDAGDLKVNTRQLLVSDRAGIFVNSQGTGNAGIMTINANTIRLDNNASLNANTRSPNKDPNREQATINLNSRNLVLRRNSNITTNASGENVVGGNINIDTDFLIAIENSDISANSTDFRGGNVRIKTQSIFGTQFRDALTSLSDITATGATRELSGNVEITPPDVDLTSGLVELPINLVDASNQIYTACTPGTRQFQNTFISTGRGGLPLNPIEPLQDATTIAQWVRLRSPLNAQTTQSPLITDYNVRSSNRQRQSQTQRENSANTAPQSTDILSTTKVTVATQIVEASSWVVDRNGNIELLAQTPSVTAHSSWFPSASCPVSQ</sequence>